<dbReference type="EMBL" id="MKFU01000002">
    <property type="protein sequence ID" value="OHY95907.1"/>
    <property type="molecule type" value="Genomic_DNA"/>
</dbReference>
<organism evidence="1 2">
    <name type="scientific">Aeromonas sobria</name>
    <dbReference type="NCBI Taxonomy" id="646"/>
    <lineage>
        <taxon>Bacteria</taxon>
        <taxon>Pseudomonadati</taxon>
        <taxon>Pseudomonadota</taxon>
        <taxon>Gammaproteobacteria</taxon>
        <taxon>Aeromonadales</taxon>
        <taxon>Aeromonadaceae</taxon>
        <taxon>Aeromonas</taxon>
    </lineage>
</organism>
<accession>A0A1S2D6G4</accession>
<sequence length="193" mass="21837">MAHHQILTEDELAMLRDLGSNQDTHVLSGHLDAPMLGLLHKAEHLVLEARFAGHQLRFPLTFIEAAEGVVEPRLAAPVIRELGFTRPRAWRLEQKAKLHSSKGLFQVLSLSLNGLIVENLPTDMLADDSLSGELCIAQEACFPLDARLVRRIKSDANHATWALSFQMSESDIERLRQWLFQRHQNTFTEAYLP</sequence>
<proteinExistence type="predicted"/>
<comment type="caution">
    <text evidence="1">The sequence shown here is derived from an EMBL/GenBank/DDBJ whole genome shotgun (WGS) entry which is preliminary data.</text>
</comment>
<protein>
    <recommendedName>
        <fullName evidence="3">PilZ domain-containing protein</fullName>
    </recommendedName>
</protein>
<evidence type="ECO:0000313" key="1">
    <source>
        <dbReference type="EMBL" id="OHY95907.1"/>
    </source>
</evidence>
<evidence type="ECO:0008006" key="3">
    <source>
        <dbReference type="Google" id="ProtNLM"/>
    </source>
</evidence>
<dbReference type="AlphaFoldDB" id="A0A1S2D6G4"/>
<dbReference type="Proteomes" id="UP000179934">
    <property type="component" value="Unassembled WGS sequence"/>
</dbReference>
<gene>
    <name evidence="1" type="ORF">BJD16_08250</name>
</gene>
<evidence type="ECO:0000313" key="2">
    <source>
        <dbReference type="Proteomes" id="UP000179934"/>
    </source>
</evidence>
<dbReference type="GeneID" id="58920647"/>
<reference evidence="1 2" key="1">
    <citation type="submission" date="2016-09" db="EMBL/GenBank/DDBJ databases">
        <title>Draft Genome Sequence of Aeromonas sobria Strain 08005, Isolated from Sick Rana catesbeiana.</title>
        <authorList>
            <person name="Yang Q."/>
        </authorList>
    </citation>
    <scope>NUCLEOTIDE SEQUENCE [LARGE SCALE GENOMIC DNA]</scope>
    <source>
        <strain evidence="1 2">08005</strain>
    </source>
</reference>
<dbReference type="RefSeq" id="WP_042018181.1">
    <property type="nucleotide sequence ID" value="NZ_CDBW01000003.1"/>
</dbReference>
<name>A0A1S2D6G4_AERSO</name>
<dbReference type="OrthoDB" id="5585339at2"/>